<dbReference type="InterPro" id="IPR013094">
    <property type="entry name" value="AB_hydrolase_3"/>
</dbReference>
<dbReference type="AlphaFoldDB" id="A0A9P9I6N6"/>
<proteinExistence type="predicted"/>
<keyword evidence="1" id="KW-0378">Hydrolase</keyword>
<accession>A0A9P9I6N6</accession>
<dbReference type="OrthoDB" id="408631at2759"/>
<dbReference type="InterPro" id="IPR029058">
    <property type="entry name" value="AB_hydrolase_fold"/>
</dbReference>
<feature type="domain" description="Alpha/beta hydrolase fold-3" evidence="2">
    <location>
        <begin position="122"/>
        <end position="336"/>
    </location>
</feature>
<dbReference type="GO" id="GO:0016787">
    <property type="term" value="F:hydrolase activity"/>
    <property type="evidence" value="ECO:0007669"/>
    <property type="project" value="UniProtKB-KW"/>
</dbReference>
<dbReference type="InterPro" id="IPR050300">
    <property type="entry name" value="GDXG_lipolytic_enzyme"/>
</dbReference>
<dbReference type="PANTHER" id="PTHR48081:SF8">
    <property type="entry name" value="ALPHA_BETA HYDROLASE FOLD-3 DOMAIN-CONTAINING PROTEIN-RELATED"/>
    <property type="match status" value="1"/>
</dbReference>
<evidence type="ECO:0000313" key="3">
    <source>
        <dbReference type="EMBL" id="KAH7109771.1"/>
    </source>
</evidence>
<dbReference type="Proteomes" id="UP000738349">
    <property type="component" value="Unassembled WGS sequence"/>
</dbReference>
<dbReference type="PANTHER" id="PTHR48081">
    <property type="entry name" value="AB HYDROLASE SUPERFAMILY PROTEIN C4A8.06C"/>
    <property type="match status" value="1"/>
</dbReference>
<keyword evidence="4" id="KW-1185">Reference proteome</keyword>
<dbReference type="SUPFAM" id="SSF53474">
    <property type="entry name" value="alpha/beta-Hydrolases"/>
    <property type="match status" value="1"/>
</dbReference>
<comment type="caution">
    <text evidence="3">The sequence shown here is derived from an EMBL/GenBank/DDBJ whole genome shotgun (WGS) entry which is preliminary data.</text>
</comment>
<name>A0A9P9I6N6_9HYPO</name>
<protein>
    <submittedName>
        <fullName evidence="3">Lipase/esterase</fullName>
    </submittedName>
</protein>
<dbReference type="Gene3D" id="3.40.50.1820">
    <property type="entry name" value="alpha/beta hydrolase"/>
    <property type="match status" value="1"/>
</dbReference>
<dbReference type="Pfam" id="PF07859">
    <property type="entry name" value="Abhydrolase_3"/>
    <property type="match status" value="1"/>
</dbReference>
<evidence type="ECO:0000256" key="1">
    <source>
        <dbReference type="ARBA" id="ARBA00022801"/>
    </source>
</evidence>
<reference evidence="3" key="1">
    <citation type="journal article" date="2021" name="Nat. Commun.">
        <title>Genetic determinants of endophytism in the Arabidopsis root mycobiome.</title>
        <authorList>
            <person name="Mesny F."/>
            <person name="Miyauchi S."/>
            <person name="Thiergart T."/>
            <person name="Pickel B."/>
            <person name="Atanasova L."/>
            <person name="Karlsson M."/>
            <person name="Huettel B."/>
            <person name="Barry K.W."/>
            <person name="Haridas S."/>
            <person name="Chen C."/>
            <person name="Bauer D."/>
            <person name="Andreopoulos W."/>
            <person name="Pangilinan J."/>
            <person name="LaButti K."/>
            <person name="Riley R."/>
            <person name="Lipzen A."/>
            <person name="Clum A."/>
            <person name="Drula E."/>
            <person name="Henrissat B."/>
            <person name="Kohler A."/>
            <person name="Grigoriev I.V."/>
            <person name="Martin F.M."/>
            <person name="Hacquard S."/>
        </authorList>
    </citation>
    <scope>NUCLEOTIDE SEQUENCE</scope>
    <source>
        <strain evidence="3">MPI-CAGE-AT-0147</strain>
    </source>
</reference>
<sequence>MCGERKRQRDSSNTFSIILHKFILLIIKTSCSNLKVTMAEHAYMSEAKQEWLDFAAKAPPPLEGSLEFLRTSMARTKAAMNEKTPMPRESLKVEDLSVPVRDGAQIAVRFYKPRGAVGLPVVVIFHGGGFALGNLDNEEVSSRVIADSCHAAVFNVDYRLAPEHPFPVGLHDSYDVVKWIATNYESLKINPKRGFVVGGFSGGSNFAAVISQLARDERMDPPITGQLLSCPSVVNRNHVPEEYKDELQSVEQNANAPVINIKSLEIFEGHYQVGDWTDPKASPLLHPNLSGLPKAYFQVTGLDPLRDEGLLYEKVLRRNSVQTKLDIYPGLPHIFWNFPGLPSSIKWKQDLTQGVEWLLEA</sequence>
<evidence type="ECO:0000313" key="4">
    <source>
        <dbReference type="Proteomes" id="UP000738349"/>
    </source>
</evidence>
<dbReference type="EMBL" id="JAGMUV010000049">
    <property type="protein sequence ID" value="KAH7109771.1"/>
    <property type="molecule type" value="Genomic_DNA"/>
</dbReference>
<gene>
    <name evidence="3" type="ORF">EDB81DRAFT_832841</name>
</gene>
<evidence type="ECO:0000259" key="2">
    <source>
        <dbReference type="Pfam" id="PF07859"/>
    </source>
</evidence>
<organism evidence="3 4">
    <name type="scientific">Dactylonectria macrodidyma</name>
    <dbReference type="NCBI Taxonomy" id="307937"/>
    <lineage>
        <taxon>Eukaryota</taxon>
        <taxon>Fungi</taxon>
        <taxon>Dikarya</taxon>
        <taxon>Ascomycota</taxon>
        <taxon>Pezizomycotina</taxon>
        <taxon>Sordariomycetes</taxon>
        <taxon>Hypocreomycetidae</taxon>
        <taxon>Hypocreales</taxon>
        <taxon>Nectriaceae</taxon>
        <taxon>Dactylonectria</taxon>
    </lineage>
</organism>